<sequence length="84" mass="9292">MDVGIRELRDGLSRHLAEVREGRTITITDHGKPIAQIVPLQVPTVLERLVAEGKVTPAKRRKRPAPAPIKTAGPVSDLIDEQRR</sequence>
<accession>A0ABP4NPN4</accession>
<comment type="caution">
    <text evidence="4">The sequence shown here is derived from an EMBL/GenBank/DDBJ whole genome shotgun (WGS) entry which is preliminary data.</text>
</comment>
<dbReference type="SUPFAM" id="SSF143120">
    <property type="entry name" value="YefM-like"/>
    <property type="match status" value="1"/>
</dbReference>
<evidence type="ECO:0000256" key="3">
    <source>
        <dbReference type="SAM" id="MobiDB-lite"/>
    </source>
</evidence>
<evidence type="ECO:0000256" key="2">
    <source>
        <dbReference type="RuleBase" id="RU362080"/>
    </source>
</evidence>
<evidence type="ECO:0000256" key="1">
    <source>
        <dbReference type="ARBA" id="ARBA00009981"/>
    </source>
</evidence>
<dbReference type="Proteomes" id="UP001500393">
    <property type="component" value="Unassembled WGS sequence"/>
</dbReference>
<evidence type="ECO:0000313" key="4">
    <source>
        <dbReference type="EMBL" id="GAA1563780.1"/>
    </source>
</evidence>
<feature type="region of interest" description="Disordered" evidence="3">
    <location>
        <begin position="55"/>
        <end position="84"/>
    </location>
</feature>
<proteinExistence type="inferred from homology"/>
<gene>
    <name evidence="4" type="ORF">GCM10009789_16140</name>
</gene>
<dbReference type="InterPro" id="IPR006442">
    <property type="entry name" value="Antitoxin_Phd/YefM"/>
</dbReference>
<dbReference type="Pfam" id="PF02604">
    <property type="entry name" value="PhdYeFM_antitox"/>
    <property type="match status" value="1"/>
</dbReference>
<evidence type="ECO:0000313" key="5">
    <source>
        <dbReference type="Proteomes" id="UP001500393"/>
    </source>
</evidence>
<organism evidence="4 5">
    <name type="scientific">Kribbella sancticallisti</name>
    <dbReference type="NCBI Taxonomy" id="460087"/>
    <lineage>
        <taxon>Bacteria</taxon>
        <taxon>Bacillati</taxon>
        <taxon>Actinomycetota</taxon>
        <taxon>Actinomycetes</taxon>
        <taxon>Propionibacteriales</taxon>
        <taxon>Kribbellaceae</taxon>
        <taxon>Kribbella</taxon>
    </lineage>
</organism>
<dbReference type="NCBIfam" id="TIGR01552">
    <property type="entry name" value="phd_fam"/>
    <property type="match status" value="1"/>
</dbReference>
<keyword evidence="5" id="KW-1185">Reference proteome</keyword>
<dbReference type="PANTHER" id="PTHR35377">
    <property type="entry name" value="ANTITOXIN VAPB49-RELATED-RELATED"/>
    <property type="match status" value="1"/>
</dbReference>
<dbReference type="InterPro" id="IPR036165">
    <property type="entry name" value="YefM-like_sf"/>
</dbReference>
<comment type="similarity">
    <text evidence="1 2">Belongs to the phD/YefM antitoxin family.</text>
</comment>
<dbReference type="EMBL" id="BAAAOS010000017">
    <property type="protein sequence ID" value="GAA1563780.1"/>
    <property type="molecule type" value="Genomic_DNA"/>
</dbReference>
<name>A0ABP4NPN4_9ACTN</name>
<comment type="function">
    <text evidence="2">Antitoxin component of a type II toxin-antitoxin (TA) system.</text>
</comment>
<dbReference type="InterPro" id="IPR051416">
    <property type="entry name" value="phD-YefM_TA_antitoxins"/>
</dbReference>
<protein>
    <recommendedName>
        <fullName evidence="2">Antitoxin</fullName>
    </recommendedName>
</protein>
<reference evidence="5" key="1">
    <citation type="journal article" date="2019" name="Int. J. Syst. Evol. Microbiol.">
        <title>The Global Catalogue of Microorganisms (GCM) 10K type strain sequencing project: providing services to taxonomists for standard genome sequencing and annotation.</title>
        <authorList>
            <consortium name="The Broad Institute Genomics Platform"/>
            <consortium name="The Broad Institute Genome Sequencing Center for Infectious Disease"/>
            <person name="Wu L."/>
            <person name="Ma J."/>
        </authorList>
    </citation>
    <scope>NUCLEOTIDE SEQUENCE [LARGE SCALE GENOMIC DNA]</scope>
    <source>
        <strain evidence="5">JCM 14969</strain>
    </source>
</reference>
<dbReference type="Gene3D" id="3.40.1620.10">
    <property type="entry name" value="YefM-like domain"/>
    <property type="match status" value="1"/>
</dbReference>